<organism evidence="1 2">
    <name type="scientific">Tieghemostelium lacteum</name>
    <name type="common">Slime mold</name>
    <name type="synonym">Dictyostelium lacteum</name>
    <dbReference type="NCBI Taxonomy" id="361077"/>
    <lineage>
        <taxon>Eukaryota</taxon>
        <taxon>Amoebozoa</taxon>
        <taxon>Evosea</taxon>
        <taxon>Eumycetozoa</taxon>
        <taxon>Dictyostelia</taxon>
        <taxon>Dictyosteliales</taxon>
        <taxon>Raperosteliaceae</taxon>
        <taxon>Tieghemostelium</taxon>
    </lineage>
</organism>
<dbReference type="FunCoup" id="A0A151ZG67">
    <property type="interactions" value="738"/>
</dbReference>
<protein>
    <submittedName>
        <fullName evidence="1">Uncharacterized protein</fullName>
    </submittedName>
</protein>
<sequence>MNNGDNILDTFIGNEDISGTIIEKFPDQTSNTVRVALVTNVNSYTKNLTIHVNRDKVYTIYCGYRNGYSHSGGIKYNYTSFEIDESRPNLLLSFWKAKDFGLLERITDRNYPVSSVRGNTLVVSWPNKNNHKQFLSKSNRLTPTQLGLFNPYMSNYIG</sequence>
<dbReference type="OMA" id="FWKARNF"/>
<dbReference type="Proteomes" id="UP000076078">
    <property type="component" value="Unassembled WGS sequence"/>
</dbReference>
<dbReference type="EMBL" id="LODT01000028">
    <property type="protein sequence ID" value="KYQ92972.1"/>
    <property type="molecule type" value="Genomic_DNA"/>
</dbReference>
<gene>
    <name evidence="1" type="ORF">DLAC_05574</name>
</gene>
<keyword evidence="2" id="KW-1185">Reference proteome</keyword>
<name>A0A151ZG67_TIELA</name>
<accession>A0A151ZG67</accession>
<reference evidence="1 2" key="1">
    <citation type="submission" date="2015-12" db="EMBL/GenBank/DDBJ databases">
        <title>Dictyostelia acquired genes for synthesis and detection of signals that induce cell-type specialization by lateral gene transfer from prokaryotes.</title>
        <authorList>
            <person name="Gloeckner G."/>
            <person name="Schaap P."/>
        </authorList>
    </citation>
    <scope>NUCLEOTIDE SEQUENCE [LARGE SCALE GENOMIC DNA]</scope>
    <source>
        <strain evidence="1 2">TK</strain>
    </source>
</reference>
<comment type="caution">
    <text evidence="1">The sequence shown here is derived from an EMBL/GenBank/DDBJ whole genome shotgun (WGS) entry which is preliminary data.</text>
</comment>
<dbReference type="InParanoid" id="A0A151ZG67"/>
<dbReference type="OrthoDB" id="14331at2759"/>
<dbReference type="AlphaFoldDB" id="A0A151ZG67"/>
<evidence type="ECO:0000313" key="1">
    <source>
        <dbReference type="EMBL" id="KYQ92972.1"/>
    </source>
</evidence>
<evidence type="ECO:0000313" key="2">
    <source>
        <dbReference type="Proteomes" id="UP000076078"/>
    </source>
</evidence>
<proteinExistence type="predicted"/>